<feature type="transmembrane region" description="Helical" evidence="12">
    <location>
        <begin position="213"/>
        <end position="232"/>
    </location>
</feature>
<name>A0A817U356_9BILA</name>
<evidence type="ECO:0000256" key="12">
    <source>
        <dbReference type="SAM" id="Phobius"/>
    </source>
</evidence>
<sequence>MNKELLIYIGSQLSQIRLYPLFDICHYLLIAIQVRDDIQQCQTATQNFTRRHPLSCWLSTVLLCFSGSILTNFLLAESPLKDFIHHQHLLLATVCWYIVFYFPFDFINYLLRFLPIRLVIGIGKEIRRTKTIYDGVRLTLSLYPDSYIIVILIGAIRGCGETIMSSIDRLIRGVWLPAQHEFLFPSFATKACFLSSLIFLLYRIELLRFQHELIYLCVASIFIYVRIITSFFKQYDPFMPFENLSSGLLFNSWIDIISDAYRRATINNSLTTPQNLAISSGGLSPSNTSNALMNTKKDGFTESTDLVWVLISTVLVWIMIPGSGLYSSGMIKRKNALLLLWLSPMSVSVTTIRSGSAFIGDLARITLKNIINESPINKTTIPTIAYCLFPLMFVSHWIRSQNGWARSLGSLDHADGAPIHIQVGTSSLAYSLLFGKRHATTNNTSKHSSPKYKFSLARFCMGSIAGLVCITPGSGYASIPASVVLGTFGSTCVYFGRKITTYSSN</sequence>
<dbReference type="InterPro" id="IPR029020">
    <property type="entry name" value="Ammonium/urea_transptr"/>
</dbReference>
<dbReference type="PANTHER" id="PTHR12454">
    <property type="entry name" value="TRIMERIC INTRACELLULAR CATION CHANNEL"/>
    <property type="match status" value="1"/>
</dbReference>
<evidence type="ECO:0000256" key="4">
    <source>
        <dbReference type="ARBA" id="ARBA00022538"/>
    </source>
</evidence>
<dbReference type="GO" id="GO:0005267">
    <property type="term" value="F:potassium channel activity"/>
    <property type="evidence" value="ECO:0007669"/>
    <property type="project" value="UniProtKB-KW"/>
</dbReference>
<keyword evidence="9" id="KW-0406">Ion transport</keyword>
<feature type="transmembrane region" description="Helical" evidence="12">
    <location>
        <begin position="88"/>
        <end position="111"/>
    </location>
</feature>
<feature type="domain" description="Ammonium transporter AmtB-like" evidence="13">
    <location>
        <begin position="392"/>
        <end position="447"/>
    </location>
</feature>
<feature type="transmembrane region" description="Helical" evidence="12">
    <location>
        <begin position="56"/>
        <end position="76"/>
    </location>
</feature>
<evidence type="ECO:0000256" key="3">
    <source>
        <dbReference type="ARBA" id="ARBA00022448"/>
    </source>
</evidence>
<keyword evidence="10 12" id="KW-0472">Membrane</keyword>
<dbReference type="SUPFAM" id="SSF111352">
    <property type="entry name" value="Ammonium transporter"/>
    <property type="match status" value="1"/>
</dbReference>
<evidence type="ECO:0000256" key="8">
    <source>
        <dbReference type="ARBA" id="ARBA00022989"/>
    </source>
</evidence>
<feature type="transmembrane region" description="Helical" evidence="12">
    <location>
        <begin position="379"/>
        <end position="398"/>
    </location>
</feature>
<keyword evidence="4" id="KW-0633">Potassium transport</keyword>
<keyword evidence="7" id="KW-0630">Potassium</keyword>
<comment type="caution">
    <text evidence="14">The sequence shown here is derived from an EMBL/GenBank/DDBJ whole genome shotgun (WGS) entry which is preliminary data.</text>
</comment>
<dbReference type="GO" id="GO:0042802">
    <property type="term" value="F:identical protein binding"/>
    <property type="evidence" value="ECO:0007669"/>
    <property type="project" value="InterPro"/>
</dbReference>
<keyword evidence="8 12" id="KW-1133">Transmembrane helix</keyword>
<evidence type="ECO:0000256" key="10">
    <source>
        <dbReference type="ARBA" id="ARBA00023136"/>
    </source>
</evidence>
<dbReference type="InterPro" id="IPR007866">
    <property type="entry name" value="TRIC_channel"/>
</dbReference>
<feature type="transmembrane region" description="Helical" evidence="12">
    <location>
        <begin position="338"/>
        <end position="359"/>
    </location>
</feature>
<dbReference type="InterPro" id="IPR024041">
    <property type="entry name" value="NH4_transpt_AmtB-like_dom"/>
</dbReference>
<dbReference type="EMBL" id="CAJNYU010000048">
    <property type="protein sequence ID" value="CAF3325911.1"/>
    <property type="molecule type" value="Genomic_DNA"/>
</dbReference>
<gene>
    <name evidence="14" type="ORF">FME351_LOCUS1904</name>
    <name evidence="15" type="ORF">TSG867_LOCUS5759</name>
</gene>
<keyword evidence="11" id="KW-0407">Ion channel</keyword>
<evidence type="ECO:0000256" key="2">
    <source>
        <dbReference type="ARBA" id="ARBA00005766"/>
    </source>
</evidence>
<dbReference type="AlphaFoldDB" id="A0A817U356"/>
<dbReference type="Pfam" id="PF05197">
    <property type="entry name" value="TRIC"/>
    <property type="match status" value="1"/>
</dbReference>
<dbReference type="Gene3D" id="1.10.3430.10">
    <property type="entry name" value="Ammonium transporter AmtB like domains"/>
    <property type="match status" value="3"/>
</dbReference>
<keyword evidence="6" id="KW-0631">Potassium channel</keyword>
<evidence type="ECO:0000256" key="11">
    <source>
        <dbReference type="ARBA" id="ARBA00023303"/>
    </source>
</evidence>
<feature type="transmembrane region" description="Helical" evidence="12">
    <location>
        <begin position="132"/>
        <end position="156"/>
    </location>
</feature>
<dbReference type="Proteomes" id="UP000663869">
    <property type="component" value="Unassembled WGS sequence"/>
</dbReference>
<comment type="similarity">
    <text evidence="2">Belongs to the TMEM38 family.</text>
</comment>
<dbReference type="EMBL" id="CAJOBQ010000205">
    <property type="protein sequence ID" value="CAF4293143.1"/>
    <property type="molecule type" value="Genomic_DNA"/>
</dbReference>
<evidence type="ECO:0000313" key="16">
    <source>
        <dbReference type="Proteomes" id="UP000663869"/>
    </source>
</evidence>
<dbReference type="GO" id="GO:0012505">
    <property type="term" value="C:endomembrane system"/>
    <property type="evidence" value="ECO:0007669"/>
    <property type="project" value="UniProtKB-SubCell"/>
</dbReference>
<feature type="transmembrane region" description="Helical" evidence="12">
    <location>
        <begin position="306"/>
        <end position="326"/>
    </location>
</feature>
<feature type="transmembrane region" description="Helical" evidence="12">
    <location>
        <begin position="456"/>
        <end position="473"/>
    </location>
</feature>
<reference evidence="14" key="1">
    <citation type="submission" date="2021-02" db="EMBL/GenBank/DDBJ databases">
        <authorList>
            <person name="Nowell W R."/>
        </authorList>
    </citation>
    <scope>NUCLEOTIDE SEQUENCE</scope>
</reference>
<evidence type="ECO:0000256" key="5">
    <source>
        <dbReference type="ARBA" id="ARBA00022692"/>
    </source>
</evidence>
<evidence type="ECO:0000313" key="14">
    <source>
        <dbReference type="EMBL" id="CAF3325911.1"/>
    </source>
</evidence>
<evidence type="ECO:0000256" key="6">
    <source>
        <dbReference type="ARBA" id="ARBA00022826"/>
    </source>
</evidence>
<dbReference type="GO" id="GO:0016020">
    <property type="term" value="C:membrane"/>
    <property type="evidence" value="ECO:0007669"/>
    <property type="project" value="InterPro"/>
</dbReference>
<keyword evidence="3" id="KW-0813">Transport</keyword>
<evidence type="ECO:0000256" key="1">
    <source>
        <dbReference type="ARBA" id="ARBA00004127"/>
    </source>
</evidence>
<comment type="subcellular location">
    <subcellularLocation>
        <location evidence="1">Endomembrane system</location>
        <topology evidence="1">Multi-pass membrane protein</topology>
    </subcellularLocation>
</comment>
<proteinExistence type="inferred from homology"/>
<accession>A0A817U356</accession>
<organism evidence="14 16">
    <name type="scientific">Rotaria socialis</name>
    <dbReference type="NCBI Taxonomy" id="392032"/>
    <lineage>
        <taxon>Eukaryota</taxon>
        <taxon>Metazoa</taxon>
        <taxon>Spiralia</taxon>
        <taxon>Gnathifera</taxon>
        <taxon>Rotifera</taxon>
        <taxon>Eurotatoria</taxon>
        <taxon>Bdelloidea</taxon>
        <taxon>Philodinida</taxon>
        <taxon>Philodinidae</taxon>
        <taxon>Rotaria</taxon>
    </lineage>
</organism>
<evidence type="ECO:0000313" key="15">
    <source>
        <dbReference type="EMBL" id="CAF4293143.1"/>
    </source>
</evidence>
<feature type="transmembrane region" description="Helical" evidence="12">
    <location>
        <begin position="182"/>
        <end position="201"/>
    </location>
</feature>
<protein>
    <recommendedName>
        <fullName evidence="13">Ammonium transporter AmtB-like domain-containing protein</fullName>
    </recommendedName>
</protein>
<evidence type="ECO:0000259" key="13">
    <source>
        <dbReference type="Pfam" id="PF00909"/>
    </source>
</evidence>
<keyword evidence="5 12" id="KW-0812">Transmembrane</keyword>
<dbReference type="PANTHER" id="PTHR12454:SF11">
    <property type="entry name" value="GH25683P"/>
    <property type="match status" value="1"/>
</dbReference>
<dbReference type="GO" id="GO:0008519">
    <property type="term" value="F:ammonium channel activity"/>
    <property type="evidence" value="ECO:0007669"/>
    <property type="project" value="InterPro"/>
</dbReference>
<evidence type="ECO:0000256" key="7">
    <source>
        <dbReference type="ARBA" id="ARBA00022958"/>
    </source>
</evidence>
<dbReference type="Pfam" id="PF00909">
    <property type="entry name" value="Ammonium_transp"/>
    <property type="match status" value="1"/>
</dbReference>
<dbReference type="Proteomes" id="UP000663862">
    <property type="component" value="Unassembled WGS sequence"/>
</dbReference>
<evidence type="ECO:0000256" key="9">
    <source>
        <dbReference type="ARBA" id="ARBA00023065"/>
    </source>
</evidence>